<reference evidence="8" key="1">
    <citation type="submission" date="2024-03" db="EMBL/GenBank/DDBJ databases">
        <title>WGS assembly of Saponaria officinalis var. Norfolk2.</title>
        <authorList>
            <person name="Jenkins J."/>
            <person name="Shu S."/>
            <person name="Grimwood J."/>
            <person name="Barry K."/>
            <person name="Goodstein D."/>
            <person name="Schmutz J."/>
            <person name="Leebens-Mack J."/>
            <person name="Osbourn A."/>
        </authorList>
    </citation>
    <scope>NUCLEOTIDE SEQUENCE [LARGE SCALE GENOMIC DNA]</scope>
    <source>
        <strain evidence="8">JIC</strain>
    </source>
</reference>
<feature type="compositionally biased region" description="Basic and acidic residues" evidence="6">
    <location>
        <begin position="49"/>
        <end position="72"/>
    </location>
</feature>
<dbReference type="Pfam" id="PF00005">
    <property type="entry name" value="ABC_tran"/>
    <property type="match status" value="1"/>
</dbReference>
<dbReference type="AlphaFoldDB" id="A0AAW1I119"/>
<dbReference type="GO" id="GO:0016887">
    <property type="term" value="F:ATP hydrolysis activity"/>
    <property type="evidence" value="ECO:0007669"/>
    <property type="project" value="InterPro"/>
</dbReference>
<feature type="compositionally biased region" description="Polar residues" evidence="6">
    <location>
        <begin position="23"/>
        <end position="46"/>
    </location>
</feature>
<gene>
    <name evidence="8" type="ORF">RND81_10G064100</name>
</gene>
<evidence type="ECO:0000313" key="8">
    <source>
        <dbReference type="EMBL" id="KAK9682302.1"/>
    </source>
</evidence>
<dbReference type="InterPro" id="IPR027417">
    <property type="entry name" value="P-loop_NTPase"/>
</dbReference>
<dbReference type="PANTHER" id="PTHR48041">
    <property type="entry name" value="ABC TRANSPORTER G FAMILY MEMBER 28"/>
    <property type="match status" value="1"/>
</dbReference>
<accession>A0AAW1I119</accession>
<evidence type="ECO:0000256" key="4">
    <source>
        <dbReference type="ARBA" id="ARBA00022989"/>
    </source>
</evidence>
<protein>
    <recommendedName>
        <fullName evidence="7">ABC transporter domain-containing protein</fullName>
    </recommendedName>
</protein>
<dbReference type="InterPro" id="IPR050352">
    <property type="entry name" value="ABCG_transporters"/>
</dbReference>
<feature type="domain" description="ABC transporter" evidence="7">
    <location>
        <begin position="142"/>
        <end position="230"/>
    </location>
</feature>
<evidence type="ECO:0000256" key="6">
    <source>
        <dbReference type="SAM" id="MobiDB-lite"/>
    </source>
</evidence>
<dbReference type="Gene3D" id="3.40.50.300">
    <property type="entry name" value="P-loop containing nucleotide triphosphate hydrolases"/>
    <property type="match status" value="1"/>
</dbReference>
<dbReference type="SUPFAM" id="SSF52540">
    <property type="entry name" value="P-loop containing nucleoside triphosphate hydrolases"/>
    <property type="match status" value="1"/>
</dbReference>
<evidence type="ECO:0000256" key="5">
    <source>
        <dbReference type="ARBA" id="ARBA00023136"/>
    </source>
</evidence>
<dbReference type="EMBL" id="JBDFQZ010000010">
    <property type="protein sequence ID" value="KAK9682302.1"/>
    <property type="molecule type" value="Genomic_DNA"/>
</dbReference>
<dbReference type="GO" id="GO:0042626">
    <property type="term" value="F:ATPase-coupled transmembrane transporter activity"/>
    <property type="evidence" value="ECO:0007669"/>
    <property type="project" value="TreeGrafter"/>
</dbReference>
<dbReference type="GO" id="GO:0016020">
    <property type="term" value="C:membrane"/>
    <property type="evidence" value="ECO:0007669"/>
    <property type="project" value="UniProtKB-SubCell"/>
</dbReference>
<organism evidence="8 9">
    <name type="scientific">Saponaria officinalis</name>
    <name type="common">Common soapwort</name>
    <name type="synonym">Lychnis saponaria</name>
    <dbReference type="NCBI Taxonomy" id="3572"/>
    <lineage>
        <taxon>Eukaryota</taxon>
        <taxon>Viridiplantae</taxon>
        <taxon>Streptophyta</taxon>
        <taxon>Embryophyta</taxon>
        <taxon>Tracheophyta</taxon>
        <taxon>Spermatophyta</taxon>
        <taxon>Magnoliopsida</taxon>
        <taxon>eudicotyledons</taxon>
        <taxon>Gunneridae</taxon>
        <taxon>Pentapetalae</taxon>
        <taxon>Caryophyllales</taxon>
        <taxon>Caryophyllaceae</taxon>
        <taxon>Caryophylleae</taxon>
        <taxon>Saponaria</taxon>
    </lineage>
</organism>
<dbReference type="Proteomes" id="UP001443914">
    <property type="component" value="Unassembled WGS sequence"/>
</dbReference>
<keyword evidence="5" id="KW-0472">Membrane</keyword>
<keyword evidence="2" id="KW-0813">Transport</keyword>
<keyword evidence="4" id="KW-1133">Transmembrane helix</keyword>
<dbReference type="PANTHER" id="PTHR48041:SF1">
    <property type="entry name" value="ABC TRANSPORTER G FAMILY MEMBER 24"/>
    <property type="match status" value="1"/>
</dbReference>
<evidence type="ECO:0000256" key="2">
    <source>
        <dbReference type="ARBA" id="ARBA00022448"/>
    </source>
</evidence>
<comment type="subcellular location">
    <subcellularLocation>
        <location evidence="1">Membrane</location>
        <topology evidence="1">Multi-pass membrane protein</topology>
    </subcellularLocation>
</comment>
<comment type="caution">
    <text evidence="8">The sequence shown here is derived from an EMBL/GenBank/DDBJ whole genome shotgun (WGS) entry which is preliminary data.</text>
</comment>
<evidence type="ECO:0000313" key="9">
    <source>
        <dbReference type="Proteomes" id="UP001443914"/>
    </source>
</evidence>
<evidence type="ECO:0000256" key="3">
    <source>
        <dbReference type="ARBA" id="ARBA00022692"/>
    </source>
</evidence>
<feature type="region of interest" description="Disordered" evidence="6">
    <location>
        <begin position="16"/>
        <end position="77"/>
    </location>
</feature>
<dbReference type="InterPro" id="IPR003439">
    <property type="entry name" value="ABC_transporter-like_ATP-bd"/>
</dbReference>
<sequence length="280" mass="31237">MHRNFKLIYPRDFLRESSKSQESDANVDSFLSSAQHARNSGDSQLSFMDESHNSGKLGVEIKGENPSKETPKKKTVNSESRNFEYAYAQIVKKKTRERQSENLKISGVVSMTTVEQLKKRPSISIAFKDITLTLKCKKKRLLKNLTGKIMPSRIAAVMGPSGAGKTTFLSALAGKATGCTKKGLVLINGKPESIHSHRKIVGFVPQDDIVHGNLTVEENLWFSARCRLSTHLPRAHKVLIVESARLPCRNSGGTRNLRRPEETGKRWIRDGHGTVYFSFG</sequence>
<dbReference type="GO" id="GO:0005524">
    <property type="term" value="F:ATP binding"/>
    <property type="evidence" value="ECO:0007669"/>
    <property type="project" value="InterPro"/>
</dbReference>
<keyword evidence="9" id="KW-1185">Reference proteome</keyword>
<name>A0AAW1I119_SAPOF</name>
<evidence type="ECO:0000256" key="1">
    <source>
        <dbReference type="ARBA" id="ARBA00004141"/>
    </source>
</evidence>
<proteinExistence type="predicted"/>
<keyword evidence="3" id="KW-0812">Transmembrane</keyword>
<evidence type="ECO:0000259" key="7">
    <source>
        <dbReference type="Pfam" id="PF00005"/>
    </source>
</evidence>